<evidence type="ECO:0000256" key="5">
    <source>
        <dbReference type="ARBA" id="ARBA00023125"/>
    </source>
</evidence>
<dbReference type="InterPro" id="IPR020171">
    <property type="entry name" value="Uncharacterised_RC0039"/>
</dbReference>
<evidence type="ECO:0000313" key="6">
    <source>
        <dbReference type="EMBL" id="KAJ6645153.1"/>
    </source>
</evidence>
<gene>
    <name evidence="6" type="primary">recF</name>
    <name evidence="6" type="ORF">Bhyg_00355</name>
</gene>
<dbReference type="EMBL" id="WJQU01000001">
    <property type="protein sequence ID" value="KAJ6645153.1"/>
    <property type="molecule type" value="Genomic_DNA"/>
</dbReference>
<evidence type="ECO:0000256" key="4">
    <source>
        <dbReference type="ARBA" id="ARBA00022840"/>
    </source>
</evidence>
<sequence length="512" mass="58606">NKKPKDSRTLADQIKDALVGITDDNELASDDAMEIFNELSKLNNKKLNLKIDEKLISKNVTEVSSYLMQQHSLLVKEANRGLIKSKDNLQGISRQSRLEAKRLVKNFALYQVYKFMNPKRIAGETKKENFAYNMIKGGMDLAKQYEGGSKSDLKSYSPEFIKKLNQAHQKFKKINTGNNPIILIGENGSGKTNILESISLFSPGKGLRSAKLDDICQRGVDHCSAYTLLHSKLGPVEILTGVKRQSNRRFTEFNGVKIQNNELSKFSAMIWLTPQMDGIFCSGISDRRKFFDRIVYNFNPSHAEIVTKYEYYMYERSRILLQDQVDTSWLRIIEEKMAELSVEIAINRLKILEHIQKTIDDLDNEFPKAILSINGVIEEKISTNYDIDIDFIKKELVDCRIRDKMSNRTNFGVHKSDFVVIHKEKNALAKHCSTGEQKAMLIAIILAQVNYAIKENIAMPILLLDEVFVHLDKKRREYLIDLFLELGLQLWVTATDLNGIESLTKKAELIKL</sequence>
<dbReference type="GO" id="GO:0005737">
    <property type="term" value="C:cytoplasm"/>
    <property type="evidence" value="ECO:0007669"/>
    <property type="project" value="UniProtKB-SubCell"/>
</dbReference>
<evidence type="ECO:0000256" key="2">
    <source>
        <dbReference type="ARBA" id="ARBA00022705"/>
    </source>
</evidence>
<comment type="caution">
    <text evidence="6">The sequence shown here is derived from an EMBL/GenBank/DDBJ whole genome shotgun (WGS) entry which is preliminary data.</text>
</comment>
<feature type="non-terminal residue" evidence="6">
    <location>
        <position position="512"/>
    </location>
</feature>
<dbReference type="Gene3D" id="1.20.1050.90">
    <property type="entry name" value="RecF/RecN/SMC, N-terminal domain"/>
    <property type="match status" value="1"/>
</dbReference>
<keyword evidence="1" id="KW-0963">Cytoplasm</keyword>
<feature type="non-terminal residue" evidence="6">
    <location>
        <position position="1"/>
    </location>
</feature>
<dbReference type="InterPro" id="IPR018078">
    <property type="entry name" value="DNA-binding_RecF_CS"/>
</dbReference>
<dbReference type="SUPFAM" id="SSF52540">
    <property type="entry name" value="P-loop containing nucleoside triphosphate hydrolases"/>
    <property type="match status" value="1"/>
</dbReference>
<keyword evidence="5" id="KW-0238">DNA-binding</keyword>
<dbReference type="PANTHER" id="PTHR32182">
    <property type="entry name" value="DNA REPLICATION AND REPAIR PROTEIN RECF"/>
    <property type="match status" value="1"/>
</dbReference>
<dbReference type="AlphaFoldDB" id="A0A9Q0N7F3"/>
<dbReference type="Proteomes" id="UP001151699">
    <property type="component" value="Chromosome A"/>
</dbReference>
<dbReference type="PANTHER" id="PTHR32182:SF0">
    <property type="entry name" value="DNA REPLICATION AND REPAIR PROTEIN RECF"/>
    <property type="match status" value="1"/>
</dbReference>
<dbReference type="Pfam" id="PF17372">
    <property type="entry name" value="DUF5394"/>
    <property type="match status" value="1"/>
</dbReference>
<protein>
    <submittedName>
        <fullName evidence="6">DNA replication and repair protein RecF</fullName>
    </submittedName>
</protein>
<dbReference type="InterPro" id="IPR001238">
    <property type="entry name" value="DNA-binding_RecF"/>
</dbReference>
<keyword evidence="7" id="KW-1185">Reference proteome</keyword>
<evidence type="ECO:0000256" key="3">
    <source>
        <dbReference type="ARBA" id="ARBA00022741"/>
    </source>
</evidence>
<keyword evidence="3" id="KW-0547">Nucleotide-binding</keyword>
<evidence type="ECO:0000256" key="1">
    <source>
        <dbReference type="ARBA" id="ARBA00022490"/>
    </source>
</evidence>
<dbReference type="Gene3D" id="3.40.50.300">
    <property type="entry name" value="P-loop containing nucleotide triphosphate hydrolases"/>
    <property type="match status" value="1"/>
</dbReference>
<dbReference type="InterPro" id="IPR027417">
    <property type="entry name" value="P-loop_NTPase"/>
</dbReference>
<dbReference type="GO" id="GO:0005524">
    <property type="term" value="F:ATP binding"/>
    <property type="evidence" value="ECO:0007669"/>
    <property type="project" value="UniProtKB-KW"/>
</dbReference>
<organism evidence="6 7">
    <name type="scientific">Pseudolycoriella hygida</name>
    <dbReference type="NCBI Taxonomy" id="35572"/>
    <lineage>
        <taxon>Eukaryota</taxon>
        <taxon>Metazoa</taxon>
        <taxon>Ecdysozoa</taxon>
        <taxon>Arthropoda</taxon>
        <taxon>Hexapoda</taxon>
        <taxon>Insecta</taxon>
        <taxon>Pterygota</taxon>
        <taxon>Neoptera</taxon>
        <taxon>Endopterygota</taxon>
        <taxon>Diptera</taxon>
        <taxon>Nematocera</taxon>
        <taxon>Sciaroidea</taxon>
        <taxon>Sciaridae</taxon>
        <taxon>Pseudolycoriella</taxon>
    </lineage>
</organism>
<dbReference type="GO" id="GO:0006260">
    <property type="term" value="P:DNA replication"/>
    <property type="evidence" value="ECO:0007669"/>
    <property type="project" value="UniProtKB-KW"/>
</dbReference>
<dbReference type="NCBIfam" id="TIGR00611">
    <property type="entry name" value="recf"/>
    <property type="match status" value="1"/>
</dbReference>
<dbReference type="GO" id="GO:0003697">
    <property type="term" value="F:single-stranded DNA binding"/>
    <property type="evidence" value="ECO:0007669"/>
    <property type="project" value="InterPro"/>
</dbReference>
<keyword evidence="4" id="KW-0067">ATP-binding</keyword>
<name>A0A9Q0N7F3_9DIPT</name>
<keyword evidence="2" id="KW-0235">DNA replication</keyword>
<dbReference type="InterPro" id="IPR042174">
    <property type="entry name" value="RecF_2"/>
</dbReference>
<dbReference type="GO" id="GO:0006302">
    <property type="term" value="P:double-strand break repair"/>
    <property type="evidence" value="ECO:0007669"/>
    <property type="project" value="TreeGrafter"/>
</dbReference>
<accession>A0A9Q0N7F3</accession>
<reference evidence="6" key="1">
    <citation type="submission" date="2022-07" db="EMBL/GenBank/DDBJ databases">
        <authorList>
            <person name="Trinca V."/>
            <person name="Uliana J.V.C."/>
            <person name="Torres T.T."/>
            <person name="Ward R.J."/>
            <person name="Monesi N."/>
        </authorList>
    </citation>
    <scope>NUCLEOTIDE SEQUENCE</scope>
    <source>
        <strain evidence="6">HSMRA1968</strain>
        <tissue evidence="6">Whole embryos</tissue>
    </source>
</reference>
<dbReference type="PROSITE" id="PS00618">
    <property type="entry name" value="RECF_2"/>
    <property type="match status" value="1"/>
</dbReference>
<evidence type="ECO:0000313" key="7">
    <source>
        <dbReference type="Proteomes" id="UP001151699"/>
    </source>
</evidence>
<proteinExistence type="inferred from homology"/>
<dbReference type="GO" id="GO:0000731">
    <property type="term" value="P:DNA synthesis involved in DNA repair"/>
    <property type="evidence" value="ECO:0007669"/>
    <property type="project" value="TreeGrafter"/>
</dbReference>
<dbReference type="HAMAP" id="MF_00365">
    <property type="entry name" value="RecF"/>
    <property type="match status" value="1"/>
</dbReference>
<dbReference type="OrthoDB" id="6778355at2759"/>